<dbReference type="PROSITE" id="PS50262">
    <property type="entry name" value="G_PROTEIN_RECEP_F1_2"/>
    <property type="match status" value="1"/>
</dbReference>
<evidence type="ECO:0000256" key="9">
    <source>
        <dbReference type="ARBA" id="ARBA00023224"/>
    </source>
</evidence>
<feature type="transmembrane region" description="Helical" evidence="11">
    <location>
        <begin position="31"/>
        <end position="54"/>
    </location>
</feature>
<evidence type="ECO:0000256" key="3">
    <source>
        <dbReference type="ARBA" id="ARBA00022692"/>
    </source>
</evidence>
<evidence type="ECO:0000256" key="4">
    <source>
        <dbReference type="ARBA" id="ARBA00022989"/>
    </source>
</evidence>
<dbReference type="SUPFAM" id="SSF81321">
    <property type="entry name" value="Family A G protein-coupled receptor-like"/>
    <property type="match status" value="1"/>
</dbReference>
<sequence length="353" mass="39866">MKRSTEEVTEGIPVDVSTAFTLMSPLGYGLLSFWMLIATILSVFSNSLVIAVMLRNRQLFLPTNVLIVGLAVSDLLMSLCGSAVSTMTNYYGQFFMGKQLCLFQGFAVNYFGLVSLGTLTLMAYERYHIICKPMGAFKVTLQRNAKGLLLVWSYCLFWATAPLLGWGLYGPEGVQTSCSLAWDVRTWVNYSFLIPYWFFCFFLPVWLVIYCYYHILISIKRLNQSVENQGGRSRQKEDRQAMCMVAAMIGSFFFCWLPYAIVSMLVILVPDINISPLLASMPAHLAKTSPAYNPIIFFMAKKKFRDMALEIISCGCYRPLISMSNSSKRVDMVETGCKRLTPNTIQPEPTLIE</sequence>
<keyword evidence="5 10" id="KW-0297">G-protein coupled receptor</keyword>
<evidence type="ECO:0000256" key="1">
    <source>
        <dbReference type="ARBA" id="ARBA00004651"/>
    </source>
</evidence>
<comment type="caution">
    <text evidence="13">The sequence shown here is derived from an EMBL/GenBank/DDBJ whole genome shotgun (WGS) entry which is preliminary data.</text>
</comment>
<dbReference type="InterPro" id="IPR050125">
    <property type="entry name" value="GPCR_opsins"/>
</dbReference>
<feature type="domain" description="G-protein coupled receptors family 1 profile" evidence="12">
    <location>
        <begin position="45"/>
        <end position="297"/>
    </location>
</feature>
<dbReference type="Pfam" id="PF00001">
    <property type="entry name" value="7tm_1"/>
    <property type="match status" value="1"/>
</dbReference>
<proteinExistence type="inferred from homology"/>
<keyword evidence="6 11" id="KW-0472">Membrane</keyword>
<gene>
    <name evidence="13" type="ORF">Baya_0181</name>
</gene>
<dbReference type="PRINTS" id="PR00237">
    <property type="entry name" value="GPCRRHODOPSN"/>
</dbReference>
<comment type="subcellular location">
    <subcellularLocation>
        <location evidence="1">Cell membrane</location>
        <topology evidence="1">Multi-pass membrane protein</topology>
    </subcellularLocation>
</comment>
<evidence type="ECO:0000256" key="7">
    <source>
        <dbReference type="ARBA" id="ARBA00023170"/>
    </source>
</evidence>
<name>A0A556THI3_BAGYA</name>
<evidence type="ECO:0000256" key="5">
    <source>
        <dbReference type="ARBA" id="ARBA00023040"/>
    </source>
</evidence>
<keyword evidence="7 10" id="KW-0675">Receptor</keyword>
<dbReference type="PROSITE" id="PS00237">
    <property type="entry name" value="G_PROTEIN_RECEP_F1_1"/>
    <property type="match status" value="1"/>
</dbReference>
<evidence type="ECO:0000256" key="11">
    <source>
        <dbReference type="SAM" id="Phobius"/>
    </source>
</evidence>
<feature type="transmembrane region" description="Helical" evidence="11">
    <location>
        <begin position="148"/>
        <end position="169"/>
    </location>
</feature>
<dbReference type="AlphaFoldDB" id="A0A556THI3"/>
<keyword evidence="4 11" id="KW-1133">Transmembrane helix</keyword>
<dbReference type="Gene3D" id="1.20.1070.10">
    <property type="entry name" value="Rhodopsin 7-helix transmembrane proteins"/>
    <property type="match status" value="1"/>
</dbReference>
<keyword evidence="2" id="KW-1003">Cell membrane</keyword>
<comment type="similarity">
    <text evidence="10">Belongs to the G-protein coupled receptor 1 family.</text>
</comment>
<accession>A0A556THI3</accession>
<dbReference type="EMBL" id="VCAZ01000001">
    <property type="protein sequence ID" value="TSK13307.1"/>
    <property type="molecule type" value="Genomic_DNA"/>
</dbReference>
<feature type="transmembrane region" description="Helical" evidence="11">
    <location>
        <begin position="107"/>
        <end position="127"/>
    </location>
</feature>
<evidence type="ECO:0000313" key="14">
    <source>
        <dbReference type="Proteomes" id="UP000319801"/>
    </source>
</evidence>
<keyword evidence="9 10" id="KW-0807">Transducer</keyword>
<feature type="transmembrane region" description="Helical" evidence="11">
    <location>
        <begin position="66"/>
        <end position="87"/>
    </location>
</feature>
<keyword evidence="14" id="KW-1185">Reference proteome</keyword>
<reference evidence="13 14" key="1">
    <citation type="journal article" date="2019" name="Genome Biol. Evol.">
        <title>Whole-Genome Sequencing of the Giant Devil Catfish, Bagarius yarrelli.</title>
        <authorList>
            <person name="Jiang W."/>
            <person name="Lv Y."/>
            <person name="Cheng L."/>
            <person name="Yang K."/>
            <person name="Chao B."/>
            <person name="Wang X."/>
            <person name="Li Y."/>
            <person name="Pan X."/>
            <person name="You X."/>
            <person name="Zhang Y."/>
            <person name="Yang J."/>
            <person name="Li J."/>
            <person name="Zhang X."/>
            <person name="Liu S."/>
            <person name="Sun C."/>
            <person name="Yang J."/>
            <person name="Shi Q."/>
        </authorList>
    </citation>
    <scope>NUCLEOTIDE SEQUENCE [LARGE SCALE GENOMIC DNA]</scope>
    <source>
        <strain evidence="13">JWS20170419001</strain>
        <tissue evidence="13">Muscle</tissue>
    </source>
</reference>
<dbReference type="InterPro" id="IPR017452">
    <property type="entry name" value="GPCR_Rhodpsn_7TM"/>
</dbReference>
<dbReference type="GO" id="GO:0004930">
    <property type="term" value="F:G protein-coupled receptor activity"/>
    <property type="evidence" value="ECO:0007669"/>
    <property type="project" value="UniProtKB-KW"/>
</dbReference>
<dbReference type="GO" id="GO:0005886">
    <property type="term" value="C:plasma membrane"/>
    <property type="evidence" value="ECO:0007669"/>
    <property type="project" value="UniProtKB-SubCell"/>
</dbReference>
<organism evidence="13 14">
    <name type="scientific">Bagarius yarrelli</name>
    <name type="common">Goonch</name>
    <name type="synonym">Bagrus yarrelli</name>
    <dbReference type="NCBI Taxonomy" id="175774"/>
    <lineage>
        <taxon>Eukaryota</taxon>
        <taxon>Metazoa</taxon>
        <taxon>Chordata</taxon>
        <taxon>Craniata</taxon>
        <taxon>Vertebrata</taxon>
        <taxon>Euteleostomi</taxon>
        <taxon>Actinopterygii</taxon>
        <taxon>Neopterygii</taxon>
        <taxon>Teleostei</taxon>
        <taxon>Ostariophysi</taxon>
        <taxon>Siluriformes</taxon>
        <taxon>Sisoridae</taxon>
        <taxon>Sisorinae</taxon>
        <taxon>Bagarius</taxon>
    </lineage>
</organism>
<feature type="transmembrane region" description="Helical" evidence="11">
    <location>
        <begin position="241"/>
        <end position="269"/>
    </location>
</feature>
<dbReference type="PANTHER" id="PTHR24240">
    <property type="entry name" value="OPSIN"/>
    <property type="match status" value="1"/>
</dbReference>
<dbReference type="PRINTS" id="PR01788">
    <property type="entry name" value="PROSTANOIDR"/>
</dbReference>
<dbReference type="InterPro" id="IPR000276">
    <property type="entry name" value="GPCR_Rhodpsn"/>
</dbReference>
<dbReference type="OrthoDB" id="2101615at2759"/>
<evidence type="ECO:0000256" key="8">
    <source>
        <dbReference type="ARBA" id="ARBA00023180"/>
    </source>
</evidence>
<evidence type="ECO:0000259" key="12">
    <source>
        <dbReference type="PROSITE" id="PS50262"/>
    </source>
</evidence>
<evidence type="ECO:0000313" key="13">
    <source>
        <dbReference type="EMBL" id="TSK13307.1"/>
    </source>
</evidence>
<evidence type="ECO:0000256" key="6">
    <source>
        <dbReference type="ARBA" id="ARBA00023136"/>
    </source>
</evidence>
<evidence type="ECO:0000256" key="2">
    <source>
        <dbReference type="ARBA" id="ARBA00022475"/>
    </source>
</evidence>
<keyword evidence="8" id="KW-0325">Glycoprotein</keyword>
<keyword evidence="3 10" id="KW-0812">Transmembrane</keyword>
<feature type="transmembrane region" description="Helical" evidence="11">
    <location>
        <begin position="189"/>
        <end position="213"/>
    </location>
</feature>
<evidence type="ECO:0000256" key="10">
    <source>
        <dbReference type="RuleBase" id="RU000688"/>
    </source>
</evidence>
<dbReference type="InterPro" id="IPR008365">
    <property type="entry name" value="Prostanoid_rcpt"/>
</dbReference>
<protein>
    <submittedName>
        <fullName evidence="13">Opsin-VA</fullName>
    </submittedName>
</protein>
<dbReference type="Proteomes" id="UP000319801">
    <property type="component" value="Unassembled WGS sequence"/>
</dbReference>